<dbReference type="AlphaFoldDB" id="A0ABD0YTE1"/>
<sequence length="161" mass="18277">MYLKSALWVQGLVERREGISFKLAAEGFEFFVRARLDVWRAQNIDCVETEGEGQELHAERTTTVRYADRGQREALVRNTNTAPVNSNGGLPKWVKNRWRLSPMVEMRYGQYRGWAVDCYAYSPTILLPSARLLAAARGPFAEIIVSRWMPAGSNIEGLLLV</sequence>
<evidence type="ECO:0000313" key="2">
    <source>
        <dbReference type="Proteomes" id="UP001558652"/>
    </source>
</evidence>
<evidence type="ECO:0000313" key="1">
    <source>
        <dbReference type="EMBL" id="KAL1139263.1"/>
    </source>
</evidence>
<accession>A0ABD0YTE1</accession>
<comment type="caution">
    <text evidence="1">The sequence shown here is derived from an EMBL/GenBank/DDBJ whole genome shotgun (WGS) entry which is preliminary data.</text>
</comment>
<name>A0ABD0YTE1_9HEMI</name>
<proteinExistence type="predicted"/>
<protein>
    <submittedName>
        <fullName evidence="1">Uncharacterized protein</fullName>
    </submittedName>
</protein>
<dbReference type="Proteomes" id="UP001558652">
    <property type="component" value="Unassembled WGS sequence"/>
</dbReference>
<keyword evidence="2" id="KW-1185">Reference proteome</keyword>
<reference evidence="1 2" key="1">
    <citation type="submission" date="2024-07" db="EMBL/GenBank/DDBJ databases">
        <title>Chromosome-level genome assembly of the water stick insect Ranatra chinensis (Heteroptera: Nepidae).</title>
        <authorList>
            <person name="Liu X."/>
        </authorList>
    </citation>
    <scope>NUCLEOTIDE SEQUENCE [LARGE SCALE GENOMIC DNA]</scope>
    <source>
        <strain evidence="1">Cailab_2021Rc</strain>
        <tissue evidence="1">Muscle</tissue>
    </source>
</reference>
<gene>
    <name evidence="1" type="ORF">AAG570_006249</name>
</gene>
<dbReference type="EMBL" id="JBFDAA010000002">
    <property type="protein sequence ID" value="KAL1139263.1"/>
    <property type="molecule type" value="Genomic_DNA"/>
</dbReference>
<organism evidence="1 2">
    <name type="scientific">Ranatra chinensis</name>
    <dbReference type="NCBI Taxonomy" id="642074"/>
    <lineage>
        <taxon>Eukaryota</taxon>
        <taxon>Metazoa</taxon>
        <taxon>Ecdysozoa</taxon>
        <taxon>Arthropoda</taxon>
        <taxon>Hexapoda</taxon>
        <taxon>Insecta</taxon>
        <taxon>Pterygota</taxon>
        <taxon>Neoptera</taxon>
        <taxon>Paraneoptera</taxon>
        <taxon>Hemiptera</taxon>
        <taxon>Heteroptera</taxon>
        <taxon>Panheteroptera</taxon>
        <taxon>Nepomorpha</taxon>
        <taxon>Nepidae</taxon>
        <taxon>Ranatrinae</taxon>
        <taxon>Ranatra</taxon>
    </lineage>
</organism>